<dbReference type="SUPFAM" id="SSF54292">
    <property type="entry name" value="2Fe-2S ferredoxin-like"/>
    <property type="match status" value="1"/>
</dbReference>
<dbReference type="Pfam" id="PF00970">
    <property type="entry name" value="FAD_binding_6"/>
    <property type="match status" value="1"/>
</dbReference>
<dbReference type="RefSeq" id="WP_090653455.1">
    <property type="nucleotide sequence ID" value="NZ_FOXQ01000001.1"/>
</dbReference>
<evidence type="ECO:0000259" key="9">
    <source>
        <dbReference type="PROSITE" id="PS51085"/>
    </source>
</evidence>
<evidence type="ECO:0000256" key="4">
    <source>
        <dbReference type="ARBA" id="ARBA00022723"/>
    </source>
</evidence>
<dbReference type="Pfam" id="PF00175">
    <property type="entry name" value="NAD_binding_1"/>
    <property type="match status" value="1"/>
</dbReference>
<proteinExistence type="predicted"/>
<dbReference type="InterPro" id="IPR017938">
    <property type="entry name" value="Riboflavin_synthase-like_b-brl"/>
</dbReference>
<dbReference type="Gene3D" id="3.10.20.30">
    <property type="match status" value="1"/>
</dbReference>
<dbReference type="AlphaFoldDB" id="A0A1I5R6D2"/>
<dbReference type="GO" id="GO:0010124">
    <property type="term" value="P:phenylacetate catabolic process"/>
    <property type="evidence" value="ECO:0007669"/>
    <property type="project" value="InterPro"/>
</dbReference>
<feature type="domain" description="2Fe-2S ferredoxin-type" evidence="9">
    <location>
        <begin position="265"/>
        <end position="356"/>
    </location>
</feature>
<dbReference type="Proteomes" id="UP000199031">
    <property type="component" value="Unassembled WGS sequence"/>
</dbReference>
<evidence type="ECO:0000256" key="6">
    <source>
        <dbReference type="ARBA" id="ARBA00023002"/>
    </source>
</evidence>
<dbReference type="PANTHER" id="PTHR47354:SF8">
    <property type="entry name" value="1,2-PHENYLACETYL-COA EPOXIDASE, SUBUNIT E"/>
    <property type="match status" value="1"/>
</dbReference>
<comment type="cofactor">
    <cofactor evidence="1">
        <name>FAD</name>
        <dbReference type="ChEBI" id="CHEBI:57692"/>
    </cofactor>
</comment>
<evidence type="ECO:0000256" key="1">
    <source>
        <dbReference type="ARBA" id="ARBA00001974"/>
    </source>
</evidence>
<dbReference type="STRING" id="1465490.SAMN05444277_101100"/>
<dbReference type="GO" id="GO:0016491">
    <property type="term" value="F:oxidoreductase activity"/>
    <property type="evidence" value="ECO:0007669"/>
    <property type="project" value="UniProtKB-KW"/>
</dbReference>
<dbReference type="InterPro" id="IPR001041">
    <property type="entry name" value="2Fe-2S_ferredoxin-type"/>
</dbReference>
<dbReference type="InterPro" id="IPR008333">
    <property type="entry name" value="Cbr1-like_FAD-bd_dom"/>
</dbReference>
<dbReference type="Gene3D" id="2.40.30.10">
    <property type="entry name" value="Translation factors"/>
    <property type="match status" value="1"/>
</dbReference>
<protein>
    <submittedName>
        <fullName evidence="11">Ring-1,2-phenylacetyl-CoA epoxidase subunit PaaE</fullName>
    </submittedName>
</protein>
<dbReference type="InterPro" id="IPR039261">
    <property type="entry name" value="FNR_nucleotide-bd"/>
</dbReference>
<evidence type="ECO:0000256" key="7">
    <source>
        <dbReference type="ARBA" id="ARBA00023004"/>
    </source>
</evidence>
<evidence type="ECO:0000259" key="10">
    <source>
        <dbReference type="PROSITE" id="PS51384"/>
    </source>
</evidence>
<evidence type="ECO:0000256" key="3">
    <source>
        <dbReference type="ARBA" id="ARBA00022714"/>
    </source>
</evidence>
<keyword evidence="4" id="KW-0479">Metal-binding</keyword>
<evidence type="ECO:0000256" key="5">
    <source>
        <dbReference type="ARBA" id="ARBA00022827"/>
    </source>
</evidence>
<dbReference type="CDD" id="cd00207">
    <property type="entry name" value="fer2"/>
    <property type="match status" value="1"/>
</dbReference>
<dbReference type="InterPro" id="IPR011884">
    <property type="entry name" value="PaaE"/>
</dbReference>
<dbReference type="GO" id="GO:0046872">
    <property type="term" value="F:metal ion binding"/>
    <property type="evidence" value="ECO:0007669"/>
    <property type="project" value="UniProtKB-KW"/>
</dbReference>
<keyword evidence="5" id="KW-0274">FAD</keyword>
<dbReference type="Pfam" id="PF00111">
    <property type="entry name" value="Fer2"/>
    <property type="match status" value="1"/>
</dbReference>
<feature type="domain" description="FAD-binding FR-type" evidence="10">
    <location>
        <begin position="3"/>
        <end position="107"/>
    </location>
</feature>
<dbReference type="PRINTS" id="PR00371">
    <property type="entry name" value="FPNCR"/>
</dbReference>
<dbReference type="InterPro" id="IPR012675">
    <property type="entry name" value="Beta-grasp_dom_sf"/>
</dbReference>
<dbReference type="InterPro" id="IPR017927">
    <property type="entry name" value="FAD-bd_FR_type"/>
</dbReference>
<dbReference type="Gene3D" id="3.40.50.80">
    <property type="entry name" value="Nucleotide-binding domain of ferredoxin-NADP reductase (FNR) module"/>
    <property type="match status" value="1"/>
</dbReference>
<sequence length="356" mass="40141">MSTHFEKLLVKEVRRETEDCVSVLLEIPQNLHEKFAYQPGQHITLRTFINNEEIRRSYSLCSSPLHKEWRIAVKKVDGGIFSEFANSILKAGDTIELMPPMGHFILPETNDAKHYVCFAAGSGITPVLSIIKTGLAQQPHSHFTLIYGNRTRQSIIFKEEVEALKNRFMSRFQLIHILSREHTEAPLNEGRIDISKCEQIFSSVASLKAGAFFICGPEAMIFSIKDWLLSKGIDEKKVYFELFNTTPVNTTKKNQPEKFEEENIAHITMQLDGISSGFDVAYNGMSILDAALQQGTDLPYSCKGGVCTTCKAKLVKGEVEMDVNYGLVPEEVEQGFILTCQSHPRTKEVIIDFDVK</sequence>
<gene>
    <name evidence="11" type="ORF">SAMN05444277_101100</name>
</gene>
<dbReference type="PRINTS" id="PR00406">
    <property type="entry name" value="CYTB5RDTASE"/>
</dbReference>
<evidence type="ECO:0000256" key="2">
    <source>
        <dbReference type="ARBA" id="ARBA00022630"/>
    </source>
</evidence>
<dbReference type="GO" id="GO:0050660">
    <property type="term" value="F:flavin adenine dinucleotide binding"/>
    <property type="evidence" value="ECO:0007669"/>
    <property type="project" value="TreeGrafter"/>
</dbReference>
<keyword evidence="7" id="KW-0408">Iron</keyword>
<dbReference type="PANTHER" id="PTHR47354">
    <property type="entry name" value="NADH OXIDOREDUCTASE HCR"/>
    <property type="match status" value="1"/>
</dbReference>
<accession>A0A1I5R6D2</accession>
<dbReference type="GO" id="GO:0051537">
    <property type="term" value="F:2 iron, 2 sulfur cluster binding"/>
    <property type="evidence" value="ECO:0007669"/>
    <property type="project" value="UniProtKB-KW"/>
</dbReference>
<dbReference type="InterPro" id="IPR006058">
    <property type="entry name" value="2Fe2S_fd_BS"/>
</dbReference>
<dbReference type="PROSITE" id="PS51085">
    <property type="entry name" value="2FE2S_FER_2"/>
    <property type="match status" value="1"/>
</dbReference>
<keyword evidence="6" id="KW-0560">Oxidoreductase</keyword>
<dbReference type="SUPFAM" id="SSF52343">
    <property type="entry name" value="Ferredoxin reductase-like, C-terminal NADP-linked domain"/>
    <property type="match status" value="1"/>
</dbReference>
<evidence type="ECO:0000313" key="11">
    <source>
        <dbReference type="EMBL" id="SFP54114.1"/>
    </source>
</evidence>
<keyword evidence="12" id="KW-1185">Reference proteome</keyword>
<dbReference type="PROSITE" id="PS00197">
    <property type="entry name" value="2FE2S_FER_1"/>
    <property type="match status" value="1"/>
</dbReference>
<evidence type="ECO:0000313" key="12">
    <source>
        <dbReference type="Proteomes" id="UP000199031"/>
    </source>
</evidence>
<evidence type="ECO:0000256" key="8">
    <source>
        <dbReference type="ARBA" id="ARBA00023014"/>
    </source>
</evidence>
<dbReference type="SUPFAM" id="SSF63380">
    <property type="entry name" value="Riboflavin synthase domain-like"/>
    <property type="match status" value="1"/>
</dbReference>
<dbReference type="NCBIfam" id="TIGR02160">
    <property type="entry name" value="PA_CoA_Oxy5"/>
    <property type="match status" value="1"/>
</dbReference>
<dbReference type="PROSITE" id="PS51384">
    <property type="entry name" value="FAD_FR"/>
    <property type="match status" value="1"/>
</dbReference>
<dbReference type="OrthoDB" id="9789468at2"/>
<dbReference type="InterPro" id="IPR001709">
    <property type="entry name" value="Flavoprot_Pyr_Nucl_cyt_Rdtase"/>
</dbReference>
<dbReference type="CDD" id="cd06214">
    <property type="entry name" value="PA_degradation_oxidoreductase_like"/>
    <property type="match status" value="1"/>
</dbReference>
<organism evidence="11 12">
    <name type="scientific">Parafilimonas terrae</name>
    <dbReference type="NCBI Taxonomy" id="1465490"/>
    <lineage>
        <taxon>Bacteria</taxon>
        <taxon>Pseudomonadati</taxon>
        <taxon>Bacteroidota</taxon>
        <taxon>Chitinophagia</taxon>
        <taxon>Chitinophagales</taxon>
        <taxon>Chitinophagaceae</taxon>
        <taxon>Parafilimonas</taxon>
    </lineage>
</organism>
<dbReference type="InterPro" id="IPR050415">
    <property type="entry name" value="MRET"/>
</dbReference>
<dbReference type="InterPro" id="IPR001433">
    <property type="entry name" value="OxRdtase_FAD/NAD-bd"/>
</dbReference>
<dbReference type="InterPro" id="IPR036010">
    <property type="entry name" value="2Fe-2S_ferredoxin-like_sf"/>
</dbReference>
<keyword evidence="8" id="KW-0411">Iron-sulfur</keyword>
<keyword evidence="2" id="KW-0285">Flavoprotein</keyword>
<keyword evidence="3" id="KW-0001">2Fe-2S</keyword>
<name>A0A1I5R6D2_9BACT</name>
<dbReference type="EMBL" id="FOXQ01000001">
    <property type="protein sequence ID" value="SFP54114.1"/>
    <property type="molecule type" value="Genomic_DNA"/>
</dbReference>
<reference evidence="11 12" key="1">
    <citation type="submission" date="2016-10" db="EMBL/GenBank/DDBJ databases">
        <authorList>
            <person name="de Groot N.N."/>
        </authorList>
    </citation>
    <scope>NUCLEOTIDE SEQUENCE [LARGE SCALE GENOMIC DNA]</scope>
    <source>
        <strain evidence="11 12">DSM 28286</strain>
    </source>
</reference>